<organism evidence="4 5">
    <name type="scientific">Pterulicium gracile</name>
    <dbReference type="NCBI Taxonomy" id="1884261"/>
    <lineage>
        <taxon>Eukaryota</taxon>
        <taxon>Fungi</taxon>
        <taxon>Dikarya</taxon>
        <taxon>Basidiomycota</taxon>
        <taxon>Agaricomycotina</taxon>
        <taxon>Agaricomycetes</taxon>
        <taxon>Agaricomycetidae</taxon>
        <taxon>Agaricales</taxon>
        <taxon>Pleurotineae</taxon>
        <taxon>Pterulaceae</taxon>
        <taxon>Pterulicium</taxon>
    </lineage>
</organism>
<dbReference type="PANTHER" id="PTHR10357">
    <property type="entry name" value="ALPHA-AMYLASE FAMILY MEMBER"/>
    <property type="match status" value="1"/>
</dbReference>
<accession>A0A5C3Q2S9</accession>
<dbReference type="GO" id="GO:0004575">
    <property type="term" value="F:sucrose alpha-glucosidase activity"/>
    <property type="evidence" value="ECO:0007669"/>
    <property type="project" value="TreeGrafter"/>
</dbReference>
<feature type="domain" description="Glycosyl hydrolase family 13 catalytic" evidence="3">
    <location>
        <begin position="26"/>
        <end position="457"/>
    </location>
</feature>
<keyword evidence="2" id="KW-0462">Maltose metabolism</keyword>
<dbReference type="FunFam" id="3.90.400.10:FF:000004">
    <property type="entry name" value="Oligo-1,6-glucosidase"/>
    <property type="match status" value="1"/>
</dbReference>
<sequence>MSPATTTSTAPFTPTKTWWKSAVIYQIYTISFLDSNGDGLGDLKGIESKLDYLKDLGVDVIWMSPIYPSPLADVGYDISDYRTIDSRYGTLEDFDELVKGCKERGIKVVMDLVANHTSDEHEWFIDSKSSKTSSKRDWYMWRPPTFDADGNRQPPNNWRSHFEGSAWEYDGATEEYYLHLYDPKQPDLNWENEEVRKAVFDIMLFWVNRGVEGFRLDVISEISKVKGLPDAPITESGEPYQWGYMHYVSGPRVHEFLKEMHQTVMAHHDLITIGETPRTYSAETIASYVLPQNDELNMVFHFEVVGLDTPPNKGNAREPKLYQRFKLGDLKQTIGKWQGYKREEGFWNTIYIENHDQSRSVSKFGDDSEQWRTLSAKLLAVLQITQSGTLFVYQGEELGLKNFPKTWGIEEYKDVWSGNYYRKVEDERRARLPGGKGEVDMSDIIEGLAMKARDHARVPVQWDSSPHGGFTTGTPWMRVNEDYATWNAAAQVGEKDSVFAFWKEALGVRKENDVLIYGDYEDLLPSHEHLFVYKRTLGEAAALVFMNFSDKEVDFELDLKTEEEGYRLVLANYADAGTGVEDGVGKGKMRGWEARVWVK</sequence>
<name>A0A5C3Q2S9_9AGAR</name>
<dbReference type="Gene3D" id="3.90.400.10">
    <property type="entry name" value="Oligo-1,6-glucosidase, Domain 2"/>
    <property type="match status" value="1"/>
</dbReference>
<dbReference type="EMBL" id="ML178863">
    <property type="protein sequence ID" value="TFK96302.1"/>
    <property type="molecule type" value="Genomic_DNA"/>
</dbReference>
<dbReference type="InterPro" id="IPR017853">
    <property type="entry name" value="GH"/>
</dbReference>
<dbReference type="PANTHER" id="PTHR10357:SF179">
    <property type="entry name" value="NEUTRAL AND BASIC AMINO ACID TRANSPORT PROTEIN RBAT"/>
    <property type="match status" value="1"/>
</dbReference>
<gene>
    <name evidence="4" type="ORF">BDV98DRAFT_608401</name>
</gene>
<evidence type="ECO:0000259" key="3">
    <source>
        <dbReference type="SMART" id="SM00642"/>
    </source>
</evidence>
<evidence type="ECO:0000313" key="4">
    <source>
        <dbReference type="EMBL" id="TFK96302.1"/>
    </source>
</evidence>
<evidence type="ECO:0000256" key="2">
    <source>
        <dbReference type="ARBA" id="ARBA00026248"/>
    </source>
</evidence>
<dbReference type="SMART" id="SM00642">
    <property type="entry name" value="Aamy"/>
    <property type="match status" value="1"/>
</dbReference>
<keyword evidence="5" id="KW-1185">Reference proteome</keyword>
<dbReference type="STRING" id="1884261.A0A5C3Q2S9"/>
<dbReference type="GO" id="GO:0000025">
    <property type="term" value="P:maltose catabolic process"/>
    <property type="evidence" value="ECO:0007669"/>
    <property type="project" value="TreeGrafter"/>
</dbReference>
<keyword evidence="4" id="KW-0378">Hydrolase</keyword>
<dbReference type="InterPro" id="IPR006047">
    <property type="entry name" value="GH13_cat_dom"/>
</dbReference>
<dbReference type="Gene3D" id="3.20.20.80">
    <property type="entry name" value="Glycosidases"/>
    <property type="match status" value="1"/>
</dbReference>
<dbReference type="SUPFAM" id="SSF51445">
    <property type="entry name" value="(Trans)glycosidases"/>
    <property type="match status" value="1"/>
</dbReference>
<dbReference type="Pfam" id="PF00128">
    <property type="entry name" value="Alpha-amylase"/>
    <property type="match status" value="1"/>
</dbReference>
<dbReference type="InterPro" id="IPR045857">
    <property type="entry name" value="O16G_dom_2"/>
</dbReference>
<dbReference type="Gene3D" id="2.60.40.1180">
    <property type="entry name" value="Golgi alpha-mannosidase II"/>
    <property type="match status" value="1"/>
</dbReference>
<evidence type="ECO:0000256" key="1">
    <source>
        <dbReference type="ARBA" id="ARBA00008061"/>
    </source>
</evidence>
<dbReference type="SUPFAM" id="SSF51011">
    <property type="entry name" value="Glycosyl hydrolase domain"/>
    <property type="match status" value="1"/>
</dbReference>
<dbReference type="GO" id="GO:0005987">
    <property type="term" value="P:sucrose catabolic process"/>
    <property type="evidence" value="ECO:0007669"/>
    <property type="project" value="TreeGrafter"/>
</dbReference>
<dbReference type="CDD" id="cd11333">
    <property type="entry name" value="AmyAc_SI_OligoGlu_DGase"/>
    <property type="match status" value="1"/>
</dbReference>
<reference evidence="4 5" key="1">
    <citation type="journal article" date="2019" name="Nat. Ecol. Evol.">
        <title>Megaphylogeny resolves global patterns of mushroom evolution.</title>
        <authorList>
            <person name="Varga T."/>
            <person name="Krizsan K."/>
            <person name="Foldi C."/>
            <person name="Dima B."/>
            <person name="Sanchez-Garcia M."/>
            <person name="Sanchez-Ramirez S."/>
            <person name="Szollosi G.J."/>
            <person name="Szarkandi J.G."/>
            <person name="Papp V."/>
            <person name="Albert L."/>
            <person name="Andreopoulos W."/>
            <person name="Angelini C."/>
            <person name="Antonin V."/>
            <person name="Barry K.W."/>
            <person name="Bougher N.L."/>
            <person name="Buchanan P."/>
            <person name="Buyck B."/>
            <person name="Bense V."/>
            <person name="Catcheside P."/>
            <person name="Chovatia M."/>
            <person name="Cooper J."/>
            <person name="Damon W."/>
            <person name="Desjardin D."/>
            <person name="Finy P."/>
            <person name="Geml J."/>
            <person name="Haridas S."/>
            <person name="Hughes K."/>
            <person name="Justo A."/>
            <person name="Karasinski D."/>
            <person name="Kautmanova I."/>
            <person name="Kiss B."/>
            <person name="Kocsube S."/>
            <person name="Kotiranta H."/>
            <person name="LaButti K.M."/>
            <person name="Lechner B.E."/>
            <person name="Liimatainen K."/>
            <person name="Lipzen A."/>
            <person name="Lukacs Z."/>
            <person name="Mihaltcheva S."/>
            <person name="Morgado L.N."/>
            <person name="Niskanen T."/>
            <person name="Noordeloos M.E."/>
            <person name="Ohm R.A."/>
            <person name="Ortiz-Santana B."/>
            <person name="Ovrebo C."/>
            <person name="Racz N."/>
            <person name="Riley R."/>
            <person name="Savchenko A."/>
            <person name="Shiryaev A."/>
            <person name="Soop K."/>
            <person name="Spirin V."/>
            <person name="Szebenyi C."/>
            <person name="Tomsovsky M."/>
            <person name="Tulloss R.E."/>
            <person name="Uehling J."/>
            <person name="Grigoriev I.V."/>
            <person name="Vagvolgyi C."/>
            <person name="Papp T."/>
            <person name="Martin F.M."/>
            <person name="Miettinen O."/>
            <person name="Hibbett D.S."/>
            <person name="Nagy L.G."/>
        </authorList>
    </citation>
    <scope>NUCLEOTIDE SEQUENCE [LARGE SCALE GENOMIC DNA]</scope>
    <source>
        <strain evidence="4 5">CBS 309.79</strain>
    </source>
</reference>
<dbReference type="FunFam" id="3.20.20.80:FF:000087">
    <property type="entry name" value="Oligo-1,6-glucosidase IMA1"/>
    <property type="match status" value="1"/>
</dbReference>
<dbReference type="GO" id="GO:0004556">
    <property type="term" value="F:alpha-amylase activity"/>
    <property type="evidence" value="ECO:0007669"/>
    <property type="project" value="TreeGrafter"/>
</dbReference>
<dbReference type="Proteomes" id="UP000305067">
    <property type="component" value="Unassembled WGS sequence"/>
</dbReference>
<evidence type="ECO:0000313" key="5">
    <source>
        <dbReference type="Proteomes" id="UP000305067"/>
    </source>
</evidence>
<dbReference type="OrthoDB" id="1740265at2759"/>
<dbReference type="InterPro" id="IPR013780">
    <property type="entry name" value="Glyco_hydro_b"/>
</dbReference>
<dbReference type="AlphaFoldDB" id="A0A5C3Q2S9"/>
<proteinExistence type="inferred from homology"/>
<dbReference type="GO" id="GO:0004574">
    <property type="term" value="F:oligo-1,6-glucosidase activity"/>
    <property type="evidence" value="ECO:0007669"/>
    <property type="project" value="TreeGrafter"/>
</dbReference>
<protein>
    <submittedName>
        <fullName evidence="4">Glycoside hydrolase family 13 protein</fullName>
    </submittedName>
</protein>
<comment type="similarity">
    <text evidence="1">Belongs to the glycosyl hydrolase 13 family.</text>
</comment>
<dbReference type="GO" id="GO:0033934">
    <property type="term" value="F:glucan 1,4-alpha-maltotriohydrolase activity"/>
    <property type="evidence" value="ECO:0007669"/>
    <property type="project" value="TreeGrafter"/>
</dbReference>